<dbReference type="Pfam" id="PF07719">
    <property type="entry name" value="TPR_2"/>
    <property type="match status" value="1"/>
</dbReference>
<dbReference type="PROSITE" id="PS00636">
    <property type="entry name" value="DNAJ_1"/>
    <property type="match status" value="1"/>
</dbReference>
<evidence type="ECO:0000256" key="4">
    <source>
        <dbReference type="SAM" id="MobiDB-lite"/>
    </source>
</evidence>
<dbReference type="InterPro" id="IPR013105">
    <property type="entry name" value="TPR_2"/>
</dbReference>
<evidence type="ECO:0000313" key="6">
    <source>
        <dbReference type="EMBL" id="CAG7678294.1"/>
    </source>
</evidence>
<dbReference type="SMART" id="SM00028">
    <property type="entry name" value="TPR"/>
    <property type="match status" value="7"/>
</dbReference>
<dbReference type="CDD" id="cd06257">
    <property type="entry name" value="DnaJ"/>
    <property type="match status" value="1"/>
</dbReference>
<keyword evidence="2 3" id="KW-0802">TPR repeat</keyword>
<dbReference type="PROSITE" id="PS50076">
    <property type="entry name" value="DNAJ_2"/>
    <property type="match status" value="1"/>
</dbReference>
<dbReference type="PANTHER" id="PTHR45188:SF2">
    <property type="entry name" value="DNAJ HOMOLOG SUBFAMILY C MEMBER 7"/>
    <property type="match status" value="1"/>
</dbReference>
<comment type="caution">
    <text evidence="6">The sequence shown here is derived from an EMBL/GenBank/DDBJ whole genome shotgun (WGS) entry which is preliminary data.</text>
</comment>
<keyword evidence="1" id="KW-0677">Repeat</keyword>
<dbReference type="InterPro" id="IPR018253">
    <property type="entry name" value="DnaJ_domain_CS"/>
</dbReference>
<dbReference type="AlphaFoldDB" id="A0A8J2J426"/>
<evidence type="ECO:0000313" key="7">
    <source>
        <dbReference type="Proteomes" id="UP000708208"/>
    </source>
</evidence>
<evidence type="ECO:0000256" key="3">
    <source>
        <dbReference type="PROSITE-ProRule" id="PRU00339"/>
    </source>
</evidence>
<feature type="compositionally biased region" description="Basic residues" evidence="4">
    <location>
        <begin position="11"/>
        <end position="20"/>
    </location>
</feature>
<sequence>MPLRKQSQHSSKLRQGKQKPFKIDHQDVKPNPGRSSEPVGVGESARDNIRVDSGQVKYQSKAKPDVYEVDPCSSDSEPEIIYDNTSGKNNVIEVNIDSDSEVIQIGSSDMEEDCKSMFENDVEMADAHSEQDQEDPLRGAHYSEDGNEVVYVADIYPEQENALQDDSIVGLPETELSINGHAEEVSPVLVAAERKRLGNDYFVKGEYHQALKMYTAAIEIMPTEAAYFGNRSACLIMLNKFKDAAQDARTAISLDPNLKNGYLRLVRSTLALGDTISCESAFTAVATKPELNIDLTEEKRKLDSLIQLKANIMASEEKKDFRRVLFLTERAKDIAVGDVMLKIKKAECLIKLGRFVEAQEQCTEILQSDGMIMEAITLRAFCFYQGDNLDKALQYYKQALQLAPDNKSAAINYRKIKQIKELRELGATKFKQQIWTEADSAYKQCLELIESEEQNNPTLESKINFNLALVSGKNSLDNSLLYVNKAITLNPNYVKALLHRATILMNTEKFDEAIKDYELVEKLDPTSKDIRRQLDAAKLAAKKAKRKDYYKILGIDKKASPDEIKKAYKKRALVHHPDRHASASETERKDQERKFKEVLEAYEILLDDKKRRRYDLGLDVNESGSPNYETFDATSMFGHMFFQPAGMGGMGGMGGRPGGFHQFRAGPGYSGFRR</sequence>
<dbReference type="PANTHER" id="PTHR45188">
    <property type="entry name" value="DNAJ PROTEIN P58IPK HOMOLOG"/>
    <property type="match status" value="1"/>
</dbReference>
<gene>
    <name evidence="6" type="ORF">AFUS01_LOCUS2540</name>
</gene>
<dbReference type="Pfam" id="PF13181">
    <property type="entry name" value="TPR_8"/>
    <property type="match status" value="1"/>
</dbReference>
<feature type="repeat" description="TPR" evidence="3">
    <location>
        <begin position="373"/>
        <end position="406"/>
    </location>
</feature>
<protein>
    <recommendedName>
        <fullName evidence="5">J domain-containing protein</fullName>
    </recommendedName>
</protein>
<feature type="domain" description="J" evidence="5">
    <location>
        <begin position="548"/>
        <end position="618"/>
    </location>
</feature>
<feature type="repeat" description="TPR" evidence="3">
    <location>
        <begin position="191"/>
        <end position="224"/>
    </location>
</feature>
<feature type="repeat" description="TPR" evidence="3">
    <location>
        <begin position="494"/>
        <end position="527"/>
    </location>
</feature>
<name>A0A8J2J426_9HEXA</name>
<evidence type="ECO:0000259" key="5">
    <source>
        <dbReference type="PROSITE" id="PS50076"/>
    </source>
</evidence>
<reference evidence="6" key="1">
    <citation type="submission" date="2021-06" db="EMBL/GenBank/DDBJ databases">
        <authorList>
            <person name="Hodson N. C."/>
            <person name="Mongue J. A."/>
            <person name="Jaron S. K."/>
        </authorList>
    </citation>
    <scope>NUCLEOTIDE SEQUENCE</scope>
</reference>
<dbReference type="OrthoDB" id="765884at2759"/>
<dbReference type="Pfam" id="PF00226">
    <property type="entry name" value="DnaJ"/>
    <property type="match status" value="1"/>
</dbReference>
<dbReference type="EMBL" id="CAJVCH010014549">
    <property type="protein sequence ID" value="CAG7678294.1"/>
    <property type="molecule type" value="Genomic_DNA"/>
</dbReference>
<dbReference type="InterPro" id="IPR001623">
    <property type="entry name" value="DnaJ_domain"/>
</dbReference>
<feature type="region of interest" description="Disordered" evidence="4">
    <location>
        <begin position="1"/>
        <end position="83"/>
    </location>
</feature>
<dbReference type="Proteomes" id="UP000708208">
    <property type="component" value="Unassembled WGS sequence"/>
</dbReference>
<dbReference type="PROSITE" id="PS50005">
    <property type="entry name" value="TPR"/>
    <property type="match status" value="3"/>
</dbReference>
<organism evidence="6 7">
    <name type="scientific">Allacma fusca</name>
    <dbReference type="NCBI Taxonomy" id="39272"/>
    <lineage>
        <taxon>Eukaryota</taxon>
        <taxon>Metazoa</taxon>
        <taxon>Ecdysozoa</taxon>
        <taxon>Arthropoda</taxon>
        <taxon>Hexapoda</taxon>
        <taxon>Collembola</taxon>
        <taxon>Symphypleona</taxon>
        <taxon>Sminthuridae</taxon>
        <taxon>Allacma</taxon>
    </lineage>
</organism>
<accession>A0A8J2J426</accession>
<keyword evidence="7" id="KW-1185">Reference proteome</keyword>
<dbReference type="SMART" id="SM00271">
    <property type="entry name" value="DnaJ"/>
    <property type="match status" value="1"/>
</dbReference>
<evidence type="ECO:0000256" key="1">
    <source>
        <dbReference type="ARBA" id="ARBA00022737"/>
    </source>
</evidence>
<evidence type="ECO:0000256" key="2">
    <source>
        <dbReference type="ARBA" id="ARBA00022803"/>
    </source>
</evidence>
<dbReference type="InterPro" id="IPR019734">
    <property type="entry name" value="TPR_rpt"/>
</dbReference>
<proteinExistence type="predicted"/>